<dbReference type="EMBL" id="CM020619">
    <property type="protein sequence ID" value="KAK1866687.1"/>
    <property type="molecule type" value="Genomic_DNA"/>
</dbReference>
<gene>
    <name evidence="1" type="ORF">I4F81_009203</name>
</gene>
<proteinExistence type="predicted"/>
<evidence type="ECO:0000313" key="1">
    <source>
        <dbReference type="EMBL" id="KAK1866687.1"/>
    </source>
</evidence>
<reference evidence="1" key="1">
    <citation type="submission" date="2019-11" db="EMBL/GenBank/DDBJ databases">
        <title>Nori genome reveals adaptations in red seaweeds to the harsh intertidal environment.</title>
        <authorList>
            <person name="Wang D."/>
            <person name="Mao Y."/>
        </authorList>
    </citation>
    <scope>NUCLEOTIDE SEQUENCE</scope>
    <source>
        <tissue evidence="1">Gametophyte</tissue>
    </source>
</reference>
<sequence>MWFLSVERPFLLTLGVLTLVLISELQGADGDDFWADIFKGFVEQMPPNLPRFKKRGRWGDRKWSCGKVELLRNIGPCAQRYAHFYYVAGSDALTGNLDEDGVRRAARALYSAASSYKAARKDCSEEEALERASKPLPERRARKIPESWQPCWEELRVLDKWSGAAADPEIAALLEAEGNGSGSTASGAGKRPPLQENPFGTKAEKRQARSERDSKAEEYGLSQALLALSEAIKAMVASISKRAAASEAAQRAEKRHAAAEYFNSPEVRDTPETKEFRANLHQETVLLGRSALASSRQACAEAQVGASRQQQATGPPQPVLSSNTERVQQPIPDKRGSSRGASAVATKVQHAMRRRPVVDLIVSTAAPAFTGQDVGLPTTGGLASGIGARAEIQSEGESLYGGMEASSMEEEGEGSE</sequence>
<comment type="caution">
    <text evidence="1">The sequence shown here is derived from an EMBL/GenBank/DDBJ whole genome shotgun (WGS) entry which is preliminary data.</text>
</comment>
<name>A0ACC3C937_PYRYE</name>
<accession>A0ACC3C937</accession>
<dbReference type="Proteomes" id="UP000798662">
    <property type="component" value="Chromosome 2"/>
</dbReference>
<keyword evidence="2" id="KW-1185">Reference proteome</keyword>
<protein>
    <submittedName>
        <fullName evidence="1">Uncharacterized protein</fullName>
    </submittedName>
</protein>
<evidence type="ECO:0000313" key="2">
    <source>
        <dbReference type="Proteomes" id="UP000798662"/>
    </source>
</evidence>
<organism evidence="1 2">
    <name type="scientific">Pyropia yezoensis</name>
    <name type="common">Susabi-nori</name>
    <name type="synonym">Porphyra yezoensis</name>
    <dbReference type="NCBI Taxonomy" id="2788"/>
    <lineage>
        <taxon>Eukaryota</taxon>
        <taxon>Rhodophyta</taxon>
        <taxon>Bangiophyceae</taxon>
        <taxon>Bangiales</taxon>
        <taxon>Bangiaceae</taxon>
        <taxon>Pyropia</taxon>
    </lineage>
</organism>